<dbReference type="AlphaFoldDB" id="A0A2S6IP56"/>
<feature type="region of interest" description="Disordered" evidence="1">
    <location>
        <begin position="1"/>
        <end position="20"/>
    </location>
</feature>
<feature type="transmembrane region" description="Helical" evidence="2">
    <location>
        <begin position="26"/>
        <end position="50"/>
    </location>
</feature>
<keyword evidence="4" id="KW-1185">Reference proteome</keyword>
<keyword evidence="2" id="KW-1133">Transmembrane helix</keyword>
<dbReference type="Proteomes" id="UP000239485">
    <property type="component" value="Unassembled WGS sequence"/>
</dbReference>
<dbReference type="RefSeq" id="WP_104432395.1">
    <property type="nucleotide sequence ID" value="NZ_PTJD01000005.1"/>
</dbReference>
<reference evidence="3 4" key="1">
    <citation type="submission" date="2018-02" db="EMBL/GenBank/DDBJ databases">
        <title>Genomic Encyclopedia of Archaeal and Bacterial Type Strains, Phase II (KMG-II): from individual species to whole genera.</title>
        <authorList>
            <person name="Goeker M."/>
        </authorList>
    </citation>
    <scope>NUCLEOTIDE SEQUENCE [LARGE SCALE GENOMIC DNA]</scope>
    <source>
        <strain evidence="3 4">DSM 22857</strain>
    </source>
</reference>
<evidence type="ECO:0000313" key="4">
    <source>
        <dbReference type="Proteomes" id="UP000239485"/>
    </source>
</evidence>
<gene>
    <name evidence="3" type="ORF">CLV92_105109</name>
</gene>
<accession>A0A2S6IP56</accession>
<protein>
    <submittedName>
        <fullName evidence="3">Uncharacterized protein</fullName>
    </submittedName>
</protein>
<feature type="compositionally biased region" description="Polar residues" evidence="1">
    <location>
        <begin position="209"/>
        <end position="221"/>
    </location>
</feature>
<evidence type="ECO:0000256" key="1">
    <source>
        <dbReference type="SAM" id="MobiDB-lite"/>
    </source>
</evidence>
<keyword evidence="2" id="KW-0472">Membrane</keyword>
<feature type="region of interest" description="Disordered" evidence="1">
    <location>
        <begin position="202"/>
        <end position="227"/>
    </location>
</feature>
<evidence type="ECO:0000256" key="2">
    <source>
        <dbReference type="SAM" id="Phobius"/>
    </source>
</evidence>
<name>A0A2S6IP56_9ACTN</name>
<sequence>MSTDATASRAITDPQGRSAPAGEDGYALLATLGILGVLAMLLPVFFLVAVQDLTEARRHLAGDAGDRAARAGVQAVAAQIALNPAAPIASSTLPSVAISHPAFSETAGWQDEQAQYAWARATLLAQTPAQTYVTPTGSYRVVQATNSRAVYSLGWPTGATPESGTVVMAEYALPLFQAQAALLTGADLDVSGSFVTTDTTGARRAGAHSNANQNGSSNSTAGGVDGPVTAVGTTQLPGAVGGQAEMPVPVIDPRALHQRYATPYSANWYDLCPDGRAHRPLPGAAPCAPGTPIVSPTPGNWSYNSGTRQWRQGQPPAGTRGVFYVFRAGVEVNHNPNGGTFQQTIITESSDNLGPCPRATDGNLVIKQAAVAAFLPGLTLVSGRNLTMDAHAQAANGAVAAQESVVLSTSSSNGILNGYAVAQNRCGGVNSVQGSGIVYKPHPSPFGFARPRLTAEVVLTGN</sequence>
<organism evidence="3 4">
    <name type="scientific">Kineococcus xinjiangensis</name>
    <dbReference type="NCBI Taxonomy" id="512762"/>
    <lineage>
        <taxon>Bacteria</taxon>
        <taxon>Bacillati</taxon>
        <taxon>Actinomycetota</taxon>
        <taxon>Actinomycetes</taxon>
        <taxon>Kineosporiales</taxon>
        <taxon>Kineosporiaceae</taxon>
        <taxon>Kineococcus</taxon>
    </lineage>
</organism>
<comment type="caution">
    <text evidence="3">The sequence shown here is derived from an EMBL/GenBank/DDBJ whole genome shotgun (WGS) entry which is preliminary data.</text>
</comment>
<dbReference type="EMBL" id="PTJD01000005">
    <property type="protein sequence ID" value="PPK96009.1"/>
    <property type="molecule type" value="Genomic_DNA"/>
</dbReference>
<keyword evidence="2" id="KW-0812">Transmembrane</keyword>
<dbReference type="OrthoDB" id="5199120at2"/>
<proteinExistence type="predicted"/>
<evidence type="ECO:0000313" key="3">
    <source>
        <dbReference type="EMBL" id="PPK96009.1"/>
    </source>
</evidence>